<dbReference type="InterPro" id="IPR029058">
    <property type="entry name" value="AB_hydrolase_fold"/>
</dbReference>
<proteinExistence type="inferred from homology"/>
<keyword evidence="6" id="KW-0732">Signal</keyword>
<dbReference type="PRINTS" id="PR00878">
    <property type="entry name" value="CHOLNESTRASE"/>
</dbReference>
<keyword evidence="9" id="KW-1185">Reference proteome</keyword>
<evidence type="ECO:0000256" key="3">
    <source>
        <dbReference type="ARBA" id="ARBA00022801"/>
    </source>
</evidence>
<dbReference type="PROSITE" id="PS00122">
    <property type="entry name" value="CARBOXYLESTERASE_B_1"/>
    <property type="match status" value="1"/>
</dbReference>
<keyword evidence="2" id="KW-0719">Serine esterase</keyword>
<dbReference type="InterPro" id="IPR002018">
    <property type="entry name" value="CarbesteraseB"/>
</dbReference>
<sequence>MLILILLLLFCVGSNASDSEEVLSEKGISIGVTGTAEINSEQLGCMKGEAYNICFGKGQCKGVDQFLGIPYAKKPERFAKPEKYEGKFDCESRTFSKRPPACMQYVPESGFDVVNPAAKIWVPEEVSEDCLFLNVWSPKTTKDGGHPVMVWIFGGGFFSGSASLDVYDGRILAAVEDVTVASMQYRVGAFGFLYKPPDILGNMGLQDQQLALEWIKTHISDFGGDSNQITIFGESAGSASVGFHYLNPTSREYFKRAIMESASPFNRWALSTKSQAEEVGRAFTKACNCSYKDSNNGKEVDCLKKLTEDQVVGCYWDLSTAASLRRGQRLAQMHGKEAWSSEFLDGSAQYFDVEMRPVLDDAFLQDCPNALLKNIEKTGRAPEMLIGNVDKEGMYWLFYGLSLKGVSFLNDDGTLNLPTMDELTGNSFNYQELIETRFVSVGHLVDELTKLVTERYGLSTPDPIESNTKFLNKFDHISGDMDFTCGTLLFAKALSTMQNSKIWFFDFMHKTENNELPAWTGAMHGYEIEYVFGMPFSAEFRKKYYGFTDAEMALSQRVMKYWANFARAGDPNGENAGGVSWSNFAPNNENYLEIKLKSDVMKKNLRKKGCGIWNTQFPNKVKEYLKRHGHGVDDKCPYLEKNVTVVEPLSDYVMGEGSGQYFDVEWRPVMDAAFVEDCRLIIIDEIEESRSGPQNSNCQCGRMRHAWALL</sequence>
<feature type="domain" description="Carboxylesterase type B" evidence="7">
    <location>
        <begin position="44"/>
        <end position="613"/>
    </location>
</feature>
<dbReference type="GO" id="GO:0003990">
    <property type="term" value="F:acetylcholinesterase activity"/>
    <property type="evidence" value="ECO:0007669"/>
    <property type="project" value="TreeGrafter"/>
</dbReference>
<feature type="signal peptide" evidence="6">
    <location>
        <begin position="1"/>
        <end position="16"/>
    </location>
</feature>
<evidence type="ECO:0000313" key="8">
    <source>
        <dbReference type="EMBL" id="VUZ39452.1"/>
    </source>
</evidence>
<dbReference type="InterPro" id="IPR019826">
    <property type="entry name" value="Carboxylesterase_B_AS"/>
</dbReference>
<feature type="chain" id="PRO_5021721636" description="Carboxylesterase type B domain-containing protein" evidence="6">
    <location>
        <begin position="17"/>
        <end position="710"/>
    </location>
</feature>
<dbReference type="GO" id="GO:0006581">
    <property type="term" value="P:acetylcholine catabolic process"/>
    <property type="evidence" value="ECO:0007669"/>
    <property type="project" value="TreeGrafter"/>
</dbReference>
<comment type="similarity">
    <text evidence="1">Belongs to the type-B carboxylesterase/lipase family.</text>
</comment>
<dbReference type="PROSITE" id="PS00941">
    <property type="entry name" value="CARBOXYLESTERASE_B_2"/>
    <property type="match status" value="1"/>
</dbReference>
<dbReference type="Proteomes" id="UP000321570">
    <property type="component" value="Unassembled WGS sequence"/>
</dbReference>
<keyword evidence="4" id="KW-1015">Disulfide bond</keyword>
<reference evidence="8 9" key="1">
    <citation type="submission" date="2019-07" db="EMBL/GenBank/DDBJ databases">
        <authorList>
            <person name="Jastrzebski P J."/>
            <person name="Paukszto L."/>
            <person name="Jastrzebski P J."/>
        </authorList>
    </citation>
    <scope>NUCLEOTIDE SEQUENCE [LARGE SCALE GENOMIC DNA]</scope>
    <source>
        <strain evidence="8 9">WMS-il1</strain>
    </source>
</reference>
<dbReference type="GO" id="GO:0005615">
    <property type="term" value="C:extracellular space"/>
    <property type="evidence" value="ECO:0007669"/>
    <property type="project" value="TreeGrafter"/>
</dbReference>
<dbReference type="GO" id="GO:0019695">
    <property type="term" value="P:choline metabolic process"/>
    <property type="evidence" value="ECO:0007669"/>
    <property type="project" value="TreeGrafter"/>
</dbReference>
<dbReference type="PANTHER" id="PTHR43918:SF12">
    <property type="entry name" value="ACETYLCHOLINESTERASE 1"/>
    <property type="match status" value="1"/>
</dbReference>
<dbReference type="AlphaFoldDB" id="A0A564XWP5"/>
<evidence type="ECO:0000256" key="1">
    <source>
        <dbReference type="ARBA" id="ARBA00005964"/>
    </source>
</evidence>
<dbReference type="EMBL" id="CABIJS010000016">
    <property type="protein sequence ID" value="VUZ39452.1"/>
    <property type="molecule type" value="Genomic_DNA"/>
</dbReference>
<dbReference type="InterPro" id="IPR019819">
    <property type="entry name" value="Carboxylesterase_B_CS"/>
</dbReference>
<evidence type="ECO:0000259" key="7">
    <source>
        <dbReference type="Pfam" id="PF00135"/>
    </source>
</evidence>
<dbReference type="PANTHER" id="PTHR43918">
    <property type="entry name" value="ACETYLCHOLINESTERASE"/>
    <property type="match status" value="1"/>
</dbReference>
<feature type="active site" description="Acyl-ester intermediate" evidence="5">
    <location>
        <position position="235"/>
    </location>
</feature>
<evidence type="ECO:0000256" key="6">
    <source>
        <dbReference type="SAM" id="SignalP"/>
    </source>
</evidence>
<dbReference type="SUPFAM" id="SSF53474">
    <property type="entry name" value="alpha/beta-Hydrolases"/>
    <property type="match status" value="1"/>
</dbReference>
<organism evidence="8 9">
    <name type="scientific">Hymenolepis diminuta</name>
    <name type="common">Rat tapeworm</name>
    <dbReference type="NCBI Taxonomy" id="6216"/>
    <lineage>
        <taxon>Eukaryota</taxon>
        <taxon>Metazoa</taxon>
        <taxon>Spiralia</taxon>
        <taxon>Lophotrochozoa</taxon>
        <taxon>Platyhelminthes</taxon>
        <taxon>Cestoda</taxon>
        <taxon>Eucestoda</taxon>
        <taxon>Cyclophyllidea</taxon>
        <taxon>Hymenolepididae</taxon>
        <taxon>Hymenolepis</taxon>
    </lineage>
</organism>
<protein>
    <recommendedName>
        <fullName evidence="7">Carboxylesterase type B domain-containing protein</fullName>
    </recommendedName>
</protein>
<evidence type="ECO:0000256" key="2">
    <source>
        <dbReference type="ARBA" id="ARBA00022487"/>
    </source>
</evidence>
<dbReference type="InterPro" id="IPR050654">
    <property type="entry name" value="AChE-related_enzymes"/>
</dbReference>
<dbReference type="Gene3D" id="3.40.50.1820">
    <property type="entry name" value="alpha/beta hydrolase"/>
    <property type="match status" value="1"/>
</dbReference>
<dbReference type="InterPro" id="IPR000997">
    <property type="entry name" value="Cholinesterase"/>
</dbReference>
<evidence type="ECO:0000256" key="5">
    <source>
        <dbReference type="PIRSR" id="PIRSR600997-1"/>
    </source>
</evidence>
<name>A0A564XWP5_HYMDI</name>
<dbReference type="GO" id="GO:0005886">
    <property type="term" value="C:plasma membrane"/>
    <property type="evidence" value="ECO:0007669"/>
    <property type="project" value="TreeGrafter"/>
</dbReference>
<feature type="active site" description="Charge relay system" evidence="5">
    <location>
        <position position="392"/>
    </location>
</feature>
<evidence type="ECO:0000313" key="9">
    <source>
        <dbReference type="Proteomes" id="UP000321570"/>
    </source>
</evidence>
<evidence type="ECO:0000256" key="4">
    <source>
        <dbReference type="ARBA" id="ARBA00023157"/>
    </source>
</evidence>
<gene>
    <name evidence="8" type="ORF">WMSIL1_LOCUS752</name>
</gene>
<accession>A0A564XWP5</accession>
<dbReference type="Pfam" id="PF00135">
    <property type="entry name" value="COesterase"/>
    <property type="match status" value="1"/>
</dbReference>
<feature type="active site" description="Charge relay system" evidence="5">
    <location>
        <position position="524"/>
    </location>
</feature>
<keyword evidence="3" id="KW-0378">Hydrolase</keyword>